<sequence>MWKPRLSQGDDPWLKSTNNHIGRQYWEFDPNHGTLEEQAKVEKARDEFYKNRFQAKHSSLAKEKPCGKKLVVAIKVGDEEEISEEAVATTLRKALSFYSTLQVEDGHWPNDYGGPLFLLPGLVIGLYVTGAINTILSSEHQQEMCRYLYNHQNRDGGWGLHIKGHNIMFCTTLSYITLRFLGEGADGGDGAMGKARKWILDLDGITCIPSWGKMYLVYLTRKETTHYPLEIWLLPYFIPMHPGRMWCHSRMVYLAMSYLYGKRFVGPINAMVLSLRRELYSQPYHQIDRRQPRSQCAQEDLYYPHPLIQDILWGHKALRTVMQHIHYEDENTQYICLGPANKVLNMLCCWVEDPNSMAYKCHLSRIKDYLWMAEDGMKMQGYNGSQLWDVALTV</sequence>
<gene>
    <name evidence="2" type="ORF">VitviT2T_015886</name>
</gene>
<organism evidence="2 3">
    <name type="scientific">Vitis vinifera</name>
    <name type="common">Grape</name>
    <dbReference type="NCBI Taxonomy" id="29760"/>
    <lineage>
        <taxon>Eukaryota</taxon>
        <taxon>Viridiplantae</taxon>
        <taxon>Streptophyta</taxon>
        <taxon>Embryophyta</taxon>
        <taxon>Tracheophyta</taxon>
        <taxon>Spermatophyta</taxon>
        <taxon>Magnoliopsida</taxon>
        <taxon>eudicotyledons</taxon>
        <taxon>Gunneridae</taxon>
        <taxon>Pentapetalae</taxon>
        <taxon>rosids</taxon>
        <taxon>Vitales</taxon>
        <taxon>Vitaceae</taxon>
        <taxon>Viteae</taxon>
        <taxon>Vitis</taxon>
    </lineage>
</organism>
<dbReference type="Proteomes" id="UP001227230">
    <property type="component" value="Chromosome 10"/>
</dbReference>
<name>A0ABY9CRF8_VITVI</name>
<evidence type="ECO:0000313" key="2">
    <source>
        <dbReference type="EMBL" id="WJZ97268.1"/>
    </source>
</evidence>
<dbReference type="Gene3D" id="1.50.10.20">
    <property type="match status" value="1"/>
</dbReference>
<dbReference type="Pfam" id="PF13249">
    <property type="entry name" value="SQHop_cyclase_N"/>
    <property type="match status" value="1"/>
</dbReference>
<protein>
    <recommendedName>
        <fullName evidence="1">Squalene cyclase N-terminal domain-containing protein</fullName>
    </recommendedName>
</protein>
<dbReference type="PANTHER" id="PTHR11764">
    <property type="entry name" value="TERPENE CYCLASE/MUTASE FAMILY MEMBER"/>
    <property type="match status" value="1"/>
</dbReference>
<feature type="domain" description="Squalene cyclase N-terminal" evidence="1">
    <location>
        <begin position="101"/>
        <end position="296"/>
    </location>
</feature>
<accession>A0ABY9CRF8</accession>
<dbReference type="InterPro" id="IPR008930">
    <property type="entry name" value="Terpenoid_cyclase/PrenylTrfase"/>
</dbReference>
<evidence type="ECO:0000313" key="3">
    <source>
        <dbReference type="Proteomes" id="UP001227230"/>
    </source>
</evidence>
<dbReference type="SUPFAM" id="SSF48239">
    <property type="entry name" value="Terpenoid cyclases/Protein prenyltransferases"/>
    <property type="match status" value="1"/>
</dbReference>
<dbReference type="InterPro" id="IPR018333">
    <property type="entry name" value="Squalene_cyclase"/>
</dbReference>
<evidence type="ECO:0000259" key="1">
    <source>
        <dbReference type="Pfam" id="PF13249"/>
    </source>
</evidence>
<dbReference type="EMBL" id="CP126657">
    <property type="protein sequence ID" value="WJZ97268.1"/>
    <property type="molecule type" value="Genomic_DNA"/>
</dbReference>
<keyword evidence="3" id="KW-1185">Reference proteome</keyword>
<proteinExistence type="predicted"/>
<dbReference type="PANTHER" id="PTHR11764:SF44">
    <property type="entry name" value="LANOSTEROL SYNTHASE"/>
    <property type="match status" value="1"/>
</dbReference>
<dbReference type="InterPro" id="IPR032697">
    <property type="entry name" value="SQ_cyclase_N"/>
</dbReference>
<reference evidence="2 3" key="1">
    <citation type="journal article" date="2023" name="Hortic Res">
        <title>The complete reference genome for grapevine (Vitis vinifera L.) genetics and breeding.</title>
        <authorList>
            <person name="Shi X."/>
            <person name="Cao S."/>
            <person name="Wang X."/>
            <person name="Huang S."/>
            <person name="Wang Y."/>
            <person name="Liu Z."/>
            <person name="Liu W."/>
            <person name="Leng X."/>
            <person name="Peng Y."/>
            <person name="Wang N."/>
            <person name="Wang Y."/>
            <person name="Ma Z."/>
            <person name="Xu X."/>
            <person name="Zhang F."/>
            <person name="Xue H."/>
            <person name="Zhong H."/>
            <person name="Wang Y."/>
            <person name="Zhang K."/>
            <person name="Velt A."/>
            <person name="Avia K."/>
            <person name="Holtgrawe D."/>
            <person name="Grimplet J."/>
            <person name="Matus J.T."/>
            <person name="Ware D."/>
            <person name="Wu X."/>
            <person name="Wang H."/>
            <person name="Liu C."/>
            <person name="Fang Y."/>
            <person name="Rustenholz C."/>
            <person name="Cheng Z."/>
            <person name="Xiao H."/>
            <person name="Zhou Y."/>
        </authorList>
    </citation>
    <scope>NUCLEOTIDE SEQUENCE [LARGE SCALE GENOMIC DNA]</scope>
    <source>
        <strain evidence="3">cv. Pinot noir / PN40024</strain>
        <tissue evidence="2">Leaf</tissue>
    </source>
</reference>